<reference evidence="6 7" key="1">
    <citation type="submission" date="2016-07" db="EMBL/GenBank/DDBJ databases">
        <title>Complete genome sequence of the Lentzea guizhouensis DHS C013.</title>
        <authorList>
            <person name="Cao C."/>
        </authorList>
    </citation>
    <scope>NUCLEOTIDE SEQUENCE [LARGE SCALE GENOMIC DNA]</scope>
    <source>
        <strain evidence="6 7">DHS C013</strain>
    </source>
</reference>
<dbReference type="PRINTS" id="PR00455">
    <property type="entry name" value="HTHTETR"/>
</dbReference>
<name>A0A1B2HMI5_9PSEU</name>
<keyword evidence="3" id="KW-0804">Transcription</keyword>
<dbReference type="SUPFAM" id="SSF48498">
    <property type="entry name" value="Tetracyclin repressor-like, C-terminal domain"/>
    <property type="match status" value="1"/>
</dbReference>
<evidence type="ECO:0000256" key="3">
    <source>
        <dbReference type="ARBA" id="ARBA00023163"/>
    </source>
</evidence>
<evidence type="ECO:0000256" key="4">
    <source>
        <dbReference type="PROSITE-ProRule" id="PRU00335"/>
    </source>
</evidence>
<evidence type="ECO:0000259" key="5">
    <source>
        <dbReference type="PROSITE" id="PS50977"/>
    </source>
</evidence>
<dbReference type="RefSeq" id="WP_065917271.1">
    <property type="nucleotide sequence ID" value="NZ_CP016793.1"/>
</dbReference>
<proteinExistence type="predicted"/>
<organism evidence="6 7">
    <name type="scientific">Lentzea guizhouensis</name>
    <dbReference type="NCBI Taxonomy" id="1586287"/>
    <lineage>
        <taxon>Bacteria</taxon>
        <taxon>Bacillati</taxon>
        <taxon>Actinomycetota</taxon>
        <taxon>Actinomycetes</taxon>
        <taxon>Pseudonocardiales</taxon>
        <taxon>Pseudonocardiaceae</taxon>
        <taxon>Lentzea</taxon>
    </lineage>
</organism>
<keyword evidence="1" id="KW-0805">Transcription regulation</keyword>
<dbReference type="Pfam" id="PF21597">
    <property type="entry name" value="TetR_C_43"/>
    <property type="match status" value="1"/>
</dbReference>
<evidence type="ECO:0000313" key="6">
    <source>
        <dbReference type="EMBL" id="ANZ38928.1"/>
    </source>
</evidence>
<dbReference type="OrthoDB" id="9795011at2"/>
<dbReference type="STRING" id="1586287.BBK82_25500"/>
<gene>
    <name evidence="6" type="ORF">BBK82_25500</name>
</gene>
<dbReference type="EMBL" id="CP016793">
    <property type="protein sequence ID" value="ANZ38928.1"/>
    <property type="molecule type" value="Genomic_DNA"/>
</dbReference>
<dbReference type="InterPro" id="IPR009057">
    <property type="entry name" value="Homeodomain-like_sf"/>
</dbReference>
<dbReference type="InterPro" id="IPR001647">
    <property type="entry name" value="HTH_TetR"/>
</dbReference>
<dbReference type="Proteomes" id="UP000093053">
    <property type="component" value="Chromosome"/>
</dbReference>
<keyword evidence="2 4" id="KW-0238">DNA-binding</keyword>
<dbReference type="Pfam" id="PF00440">
    <property type="entry name" value="TetR_N"/>
    <property type="match status" value="1"/>
</dbReference>
<accession>A0A1B2HMI5</accession>
<sequence>MASRPLRADAARNRDKLLAAAADVFGEKGLDAALEHIARRAEVSIGTLYAHFPSRQILIDAIFPSRLAVLDDIGEAALAAADPWQGFVDFVEGTVGLQAQDLGLNDAIARRLVPASEAVRVCQRGMGHAERIIARAKESGRLRADFEPADLATLTWAMSQVIRESIDTEPDRWRRFLGFYLDGLRSGS</sequence>
<evidence type="ECO:0000313" key="7">
    <source>
        <dbReference type="Proteomes" id="UP000093053"/>
    </source>
</evidence>
<feature type="domain" description="HTH tetR-type" evidence="5">
    <location>
        <begin position="11"/>
        <end position="70"/>
    </location>
</feature>
<dbReference type="GO" id="GO:0000976">
    <property type="term" value="F:transcription cis-regulatory region binding"/>
    <property type="evidence" value="ECO:0007669"/>
    <property type="project" value="TreeGrafter"/>
</dbReference>
<feature type="DNA-binding region" description="H-T-H motif" evidence="4">
    <location>
        <begin position="33"/>
        <end position="52"/>
    </location>
</feature>
<dbReference type="KEGG" id="led:BBK82_25500"/>
<dbReference type="SUPFAM" id="SSF46689">
    <property type="entry name" value="Homeodomain-like"/>
    <property type="match status" value="1"/>
</dbReference>
<dbReference type="InterPro" id="IPR049445">
    <property type="entry name" value="TetR_SbtR-like_C"/>
</dbReference>
<dbReference type="GO" id="GO:0003700">
    <property type="term" value="F:DNA-binding transcription factor activity"/>
    <property type="evidence" value="ECO:0007669"/>
    <property type="project" value="TreeGrafter"/>
</dbReference>
<dbReference type="InterPro" id="IPR050109">
    <property type="entry name" value="HTH-type_TetR-like_transc_reg"/>
</dbReference>
<dbReference type="PROSITE" id="PS50977">
    <property type="entry name" value="HTH_TETR_2"/>
    <property type="match status" value="1"/>
</dbReference>
<dbReference type="AlphaFoldDB" id="A0A1B2HMI5"/>
<dbReference type="PANTHER" id="PTHR30055">
    <property type="entry name" value="HTH-TYPE TRANSCRIPTIONAL REGULATOR RUTR"/>
    <property type="match status" value="1"/>
</dbReference>
<dbReference type="InterPro" id="IPR036271">
    <property type="entry name" value="Tet_transcr_reg_TetR-rel_C_sf"/>
</dbReference>
<protein>
    <submittedName>
        <fullName evidence="6">TetR family transcriptional regulator</fullName>
    </submittedName>
</protein>
<dbReference type="PANTHER" id="PTHR30055:SF234">
    <property type="entry name" value="HTH-TYPE TRANSCRIPTIONAL REGULATOR BETI"/>
    <property type="match status" value="1"/>
</dbReference>
<dbReference type="Gene3D" id="1.10.357.10">
    <property type="entry name" value="Tetracycline Repressor, domain 2"/>
    <property type="match status" value="1"/>
</dbReference>
<evidence type="ECO:0000256" key="1">
    <source>
        <dbReference type="ARBA" id="ARBA00023015"/>
    </source>
</evidence>
<evidence type="ECO:0000256" key="2">
    <source>
        <dbReference type="ARBA" id="ARBA00023125"/>
    </source>
</evidence>
<keyword evidence="7" id="KW-1185">Reference proteome</keyword>